<dbReference type="GO" id="GO:0005634">
    <property type="term" value="C:nucleus"/>
    <property type="evidence" value="ECO:0007669"/>
    <property type="project" value="TreeGrafter"/>
</dbReference>
<dbReference type="InterPro" id="IPR000916">
    <property type="entry name" value="Bet_v_I/MLP"/>
</dbReference>
<dbReference type="GO" id="GO:0005737">
    <property type="term" value="C:cytoplasm"/>
    <property type="evidence" value="ECO:0007669"/>
    <property type="project" value="TreeGrafter"/>
</dbReference>
<dbReference type="PRINTS" id="PR00634">
    <property type="entry name" value="BETALLERGEN"/>
</dbReference>
<comment type="caution">
    <text evidence="3">The sequence shown here is derived from an EMBL/GenBank/DDBJ whole genome shotgun (WGS) entry which is preliminary data.</text>
</comment>
<name>A0AAN8W479_9MAGN</name>
<evidence type="ECO:0000259" key="2">
    <source>
        <dbReference type="SMART" id="SM01037"/>
    </source>
</evidence>
<comment type="similarity">
    <text evidence="1">Belongs to the BetVI family.</text>
</comment>
<dbReference type="Proteomes" id="UP001370490">
    <property type="component" value="Unassembled WGS sequence"/>
</dbReference>
<dbReference type="InterPro" id="IPR050279">
    <property type="entry name" value="Plant_def-hormone_signal"/>
</dbReference>
<gene>
    <name evidence="3" type="ORF">RJ641_030567</name>
</gene>
<dbReference type="Pfam" id="PF00407">
    <property type="entry name" value="Bet_v_1"/>
    <property type="match status" value="1"/>
</dbReference>
<dbReference type="GO" id="GO:0010427">
    <property type="term" value="F:abscisic acid binding"/>
    <property type="evidence" value="ECO:0007669"/>
    <property type="project" value="InterPro"/>
</dbReference>
<organism evidence="3 4">
    <name type="scientific">Dillenia turbinata</name>
    <dbReference type="NCBI Taxonomy" id="194707"/>
    <lineage>
        <taxon>Eukaryota</taxon>
        <taxon>Viridiplantae</taxon>
        <taxon>Streptophyta</taxon>
        <taxon>Embryophyta</taxon>
        <taxon>Tracheophyta</taxon>
        <taxon>Spermatophyta</taxon>
        <taxon>Magnoliopsida</taxon>
        <taxon>eudicotyledons</taxon>
        <taxon>Gunneridae</taxon>
        <taxon>Pentapetalae</taxon>
        <taxon>Dilleniales</taxon>
        <taxon>Dilleniaceae</taxon>
        <taxon>Dillenia</taxon>
    </lineage>
</organism>
<dbReference type="CDD" id="cd07816">
    <property type="entry name" value="Bet_v1-like"/>
    <property type="match status" value="1"/>
</dbReference>
<dbReference type="PANTHER" id="PTHR31213">
    <property type="entry name" value="OS08G0374000 PROTEIN-RELATED"/>
    <property type="match status" value="1"/>
</dbReference>
<dbReference type="InterPro" id="IPR023393">
    <property type="entry name" value="START-like_dom_sf"/>
</dbReference>
<dbReference type="SUPFAM" id="SSF55961">
    <property type="entry name" value="Bet v1-like"/>
    <property type="match status" value="1"/>
</dbReference>
<dbReference type="InterPro" id="IPR024949">
    <property type="entry name" value="Bet_v_I_allergen"/>
</dbReference>
<evidence type="ECO:0000313" key="4">
    <source>
        <dbReference type="Proteomes" id="UP001370490"/>
    </source>
</evidence>
<dbReference type="AlphaFoldDB" id="A0AAN8W479"/>
<evidence type="ECO:0000313" key="3">
    <source>
        <dbReference type="EMBL" id="KAK6941036.1"/>
    </source>
</evidence>
<dbReference type="SMART" id="SM01037">
    <property type="entry name" value="Bet_v_1"/>
    <property type="match status" value="1"/>
</dbReference>
<dbReference type="GO" id="GO:0009738">
    <property type="term" value="P:abscisic acid-activated signaling pathway"/>
    <property type="evidence" value="ECO:0007669"/>
    <property type="project" value="InterPro"/>
</dbReference>
<reference evidence="3 4" key="1">
    <citation type="submission" date="2023-12" db="EMBL/GenBank/DDBJ databases">
        <title>A high-quality genome assembly for Dillenia turbinata (Dilleniales).</title>
        <authorList>
            <person name="Chanderbali A."/>
        </authorList>
    </citation>
    <scope>NUCLEOTIDE SEQUENCE [LARGE SCALE GENOMIC DNA]</scope>
    <source>
        <strain evidence="3">LSX21</strain>
        <tissue evidence="3">Leaf</tissue>
    </source>
</reference>
<evidence type="ECO:0000256" key="1">
    <source>
        <dbReference type="ARBA" id="ARBA00009744"/>
    </source>
</evidence>
<dbReference type="PANTHER" id="PTHR31213:SF157">
    <property type="entry name" value="MAJOR ALLERGEN MAL D 1-LIKE"/>
    <property type="match status" value="1"/>
</dbReference>
<feature type="domain" description="Bet v I/Major latex protein" evidence="2">
    <location>
        <begin position="1"/>
        <end position="155"/>
    </location>
</feature>
<keyword evidence="4" id="KW-1185">Reference proteome</keyword>
<proteinExistence type="inferred from homology"/>
<sequence>MGVVNFGHELESPISPDRLFKALIIDSHNLIPKIMPQRIQSIALIEGDGGVGSIRQVNFTPGRYYKYAKHRVEEMDEENFMCKYRIIEGDVLKGNLKSIVYEVKLEADKYEGCICKVWSTYETEGDVMYKDEDIEAGKDRAMEMYKAIEAYLFANPRAYA</sequence>
<protein>
    <submittedName>
        <fullName evidence="3">Bet v I/Major latex protein</fullName>
    </submittedName>
</protein>
<dbReference type="FunFam" id="3.30.530.20:FF:000007">
    <property type="entry name" value="Major pollen allergen Bet v 1-A"/>
    <property type="match status" value="1"/>
</dbReference>
<dbReference type="GO" id="GO:0004864">
    <property type="term" value="F:protein phosphatase inhibitor activity"/>
    <property type="evidence" value="ECO:0007669"/>
    <property type="project" value="InterPro"/>
</dbReference>
<dbReference type="GO" id="GO:0006952">
    <property type="term" value="P:defense response"/>
    <property type="evidence" value="ECO:0007669"/>
    <property type="project" value="InterPro"/>
</dbReference>
<dbReference type="Gene3D" id="3.30.530.20">
    <property type="match status" value="1"/>
</dbReference>
<accession>A0AAN8W479</accession>
<dbReference type="EMBL" id="JBAMMX010000005">
    <property type="protein sequence ID" value="KAK6941036.1"/>
    <property type="molecule type" value="Genomic_DNA"/>
</dbReference>
<dbReference type="GO" id="GO:0038023">
    <property type="term" value="F:signaling receptor activity"/>
    <property type="evidence" value="ECO:0007669"/>
    <property type="project" value="InterPro"/>
</dbReference>